<dbReference type="GO" id="GO:0016020">
    <property type="term" value="C:membrane"/>
    <property type="evidence" value="ECO:0007669"/>
    <property type="project" value="TreeGrafter"/>
</dbReference>
<accession>A0A679J8R1</accession>
<evidence type="ECO:0000313" key="3">
    <source>
        <dbReference type="EMBL" id="CAA2104285.1"/>
    </source>
</evidence>
<dbReference type="PANTHER" id="PTHR23028">
    <property type="entry name" value="ACETYLTRANSFERASE"/>
    <property type="match status" value="1"/>
</dbReference>
<dbReference type="AlphaFoldDB" id="A0A679J8R1"/>
<reference evidence="3" key="1">
    <citation type="submission" date="2019-12" db="EMBL/GenBank/DDBJ databases">
        <authorList>
            <person name="Cremers G."/>
        </authorList>
    </citation>
    <scope>NUCLEOTIDE SEQUENCE</scope>
    <source>
        <strain evidence="3">Mbul1</strain>
    </source>
</reference>
<evidence type="ECO:0000259" key="2">
    <source>
        <dbReference type="Pfam" id="PF01757"/>
    </source>
</evidence>
<dbReference type="InterPro" id="IPR050879">
    <property type="entry name" value="Acyltransferase_3"/>
</dbReference>
<feature type="transmembrane region" description="Helical" evidence="1">
    <location>
        <begin position="7"/>
        <end position="24"/>
    </location>
</feature>
<feature type="transmembrane region" description="Helical" evidence="1">
    <location>
        <begin position="259"/>
        <end position="276"/>
    </location>
</feature>
<dbReference type="GO" id="GO:0016747">
    <property type="term" value="F:acyltransferase activity, transferring groups other than amino-acyl groups"/>
    <property type="evidence" value="ECO:0007669"/>
    <property type="project" value="InterPro"/>
</dbReference>
<feature type="transmembrane region" description="Helical" evidence="1">
    <location>
        <begin position="196"/>
        <end position="215"/>
    </location>
</feature>
<evidence type="ECO:0000256" key="1">
    <source>
        <dbReference type="SAM" id="Phobius"/>
    </source>
</evidence>
<sequence>MPHYRSIQALRFVAALLVMAFHLADGNFIVGAVGIDIFFVISGFIMGTIGVGETPSTFLAKRIIRVVPLYWAVTLFLSAVSVLGVFSRITVDPPSLAKSLLFIPYFEAGGDLWPIVPVGWTLNVEMLFYAIFAAGLVLGMPIRFAAASLTLLALAGAVFQPSDAILRQWTTPLLLEFAAGLALATRVQPSGAGKGLAMLGIGVIWAGGLASLGIYDQQFRLLTWGVPAFLIVCGALAIERAGGWPSGLRVLEIGGDASYSLYLLHGIVISLMTKILGTTLTAKVATAMIAIVLALASHRLFERPVGAVLTRFVKARRRAVGNGHAAVTTER</sequence>
<feature type="domain" description="Acyltransferase 3" evidence="2">
    <location>
        <begin position="6"/>
        <end position="294"/>
    </location>
</feature>
<feature type="transmembrane region" description="Helical" evidence="1">
    <location>
        <begin position="126"/>
        <end position="159"/>
    </location>
</feature>
<feature type="transmembrane region" description="Helical" evidence="1">
    <location>
        <begin position="221"/>
        <end position="238"/>
    </location>
</feature>
<feature type="transmembrane region" description="Helical" evidence="1">
    <location>
        <begin position="63"/>
        <end position="86"/>
    </location>
</feature>
<dbReference type="GO" id="GO:0000271">
    <property type="term" value="P:polysaccharide biosynthetic process"/>
    <property type="evidence" value="ECO:0007669"/>
    <property type="project" value="TreeGrafter"/>
</dbReference>
<gene>
    <name evidence="3" type="ORF">MBUL_02630</name>
</gene>
<protein>
    <recommendedName>
        <fullName evidence="2">Acyltransferase 3 domain-containing protein</fullName>
    </recommendedName>
</protein>
<keyword evidence="1" id="KW-0472">Membrane</keyword>
<proteinExistence type="predicted"/>
<dbReference type="InterPro" id="IPR002656">
    <property type="entry name" value="Acyl_transf_3_dom"/>
</dbReference>
<dbReference type="Pfam" id="PF01757">
    <property type="entry name" value="Acyl_transf_3"/>
    <property type="match status" value="1"/>
</dbReference>
<organism evidence="3">
    <name type="scientific">Methylobacterium bullatum</name>
    <dbReference type="NCBI Taxonomy" id="570505"/>
    <lineage>
        <taxon>Bacteria</taxon>
        <taxon>Pseudomonadati</taxon>
        <taxon>Pseudomonadota</taxon>
        <taxon>Alphaproteobacteria</taxon>
        <taxon>Hyphomicrobiales</taxon>
        <taxon>Methylobacteriaceae</taxon>
        <taxon>Methylobacterium</taxon>
    </lineage>
</organism>
<name>A0A679J8R1_9HYPH</name>
<dbReference type="PANTHER" id="PTHR23028:SF131">
    <property type="entry name" value="BLR2367 PROTEIN"/>
    <property type="match status" value="1"/>
</dbReference>
<feature type="transmembrane region" description="Helical" evidence="1">
    <location>
        <begin position="30"/>
        <end position="51"/>
    </location>
</feature>
<keyword evidence="1" id="KW-1133">Transmembrane helix</keyword>
<keyword evidence="1" id="KW-0812">Transmembrane</keyword>
<dbReference type="EMBL" id="LR743504">
    <property type="protein sequence ID" value="CAA2104285.1"/>
    <property type="molecule type" value="Genomic_DNA"/>
</dbReference>